<dbReference type="Pfam" id="PF00355">
    <property type="entry name" value="Rieske"/>
    <property type="match status" value="1"/>
</dbReference>
<evidence type="ECO:0000256" key="4">
    <source>
        <dbReference type="ARBA" id="ARBA00023002"/>
    </source>
</evidence>
<protein>
    <submittedName>
        <fullName evidence="8">Aromatic ring-hydroxylating dioxygenase subunit alpha</fullName>
    </submittedName>
</protein>
<feature type="domain" description="Rieske" evidence="7">
    <location>
        <begin position="50"/>
        <end position="163"/>
    </location>
</feature>
<reference evidence="8 9" key="1">
    <citation type="submission" date="2018-09" db="EMBL/GenBank/DDBJ databases">
        <authorList>
            <person name="Le Fleche-Mateos A."/>
        </authorList>
    </citation>
    <scope>NUCLEOTIDE SEQUENCE [LARGE SCALE GENOMIC DNA]</scope>
    <source>
        <strain evidence="8 9">DSM 27399</strain>
    </source>
</reference>
<organism evidence="8 9">
    <name type="scientific">Rahnella woolbedingensis</name>
    <dbReference type="NCBI Taxonomy" id="1510574"/>
    <lineage>
        <taxon>Bacteria</taxon>
        <taxon>Pseudomonadati</taxon>
        <taxon>Pseudomonadota</taxon>
        <taxon>Gammaproteobacteria</taxon>
        <taxon>Enterobacterales</taxon>
        <taxon>Yersiniaceae</taxon>
        <taxon>Rahnella</taxon>
    </lineage>
</organism>
<keyword evidence="4" id="KW-0560">Oxidoreductase</keyword>
<dbReference type="InterPro" id="IPR015879">
    <property type="entry name" value="Ring_hydroxy_dOase_asu_C_dom"/>
</dbReference>
<comment type="cofactor">
    <cofactor evidence="1">
        <name>Fe cation</name>
        <dbReference type="ChEBI" id="CHEBI:24875"/>
    </cofactor>
</comment>
<name>A0A419N2C6_9GAMM</name>
<dbReference type="CDD" id="cd03469">
    <property type="entry name" value="Rieske_RO_Alpha_N"/>
    <property type="match status" value="1"/>
</dbReference>
<gene>
    <name evidence="8" type="ORF">D6C13_23550</name>
</gene>
<dbReference type="SUPFAM" id="SSF50022">
    <property type="entry name" value="ISP domain"/>
    <property type="match status" value="1"/>
</dbReference>
<evidence type="ECO:0000256" key="5">
    <source>
        <dbReference type="ARBA" id="ARBA00023004"/>
    </source>
</evidence>
<keyword evidence="9" id="KW-1185">Reference proteome</keyword>
<dbReference type="PROSITE" id="PS51296">
    <property type="entry name" value="RIESKE"/>
    <property type="match status" value="1"/>
</dbReference>
<evidence type="ECO:0000256" key="6">
    <source>
        <dbReference type="ARBA" id="ARBA00023014"/>
    </source>
</evidence>
<evidence type="ECO:0000313" key="9">
    <source>
        <dbReference type="Proteomes" id="UP000284908"/>
    </source>
</evidence>
<dbReference type="PANTHER" id="PTHR43756">
    <property type="entry name" value="CHOLINE MONOOXYGENASE, CHLOROPLASTIC"/>
    <property type="match status" value="1"/>
</dbReference>
<accession>A0A419N2C6</accession>
<evidence type="ECO:0000256" key="2">
    <source>
        <dbReference type="ARBA" id="ARBA00022714"/>
    </source>
</evidence>
<dbReference type="CDD" id="cd00680">
    <property type="entry name" value="RHO_alpha_C"/>
    <property type="match status" value="1"/>
</dbReference>
<dbReference type="PANTHER" id="PTHR43756:SF5">
    <property type="entry name" value="CHOLINE MONOOXYGENASE, CHLOROPLASTIC"/>
    <property type="match status" value="1"/>
</dbReference>
<keyword evidence="3" id="KW-0479">Metal-binding</keyword>
<dbReference type="Gene3D" id="2.102.10.10">
    <property type="entry name" value="Rieske [2Fe-2S] iron-sulphur domain"/>
    <property type="match status" value="1"/>
</dbReference>
<dbReference type="SUPFAM" id="SSF55961">
    <property type="entry name" value="Bet v1-like"/>
    <property type="match status" value="1"/>
</dbReference>
<keyword evidence="8" id="KW-0223">Dioxygenase</keyword>
<dbReference type="InterPro" id="IPR017941">
    <property type="entry name" value="Rieske_2Fe-2S"/>
</dbReference>
<evidence type="ECO:0000259" key="7">
    <source>
        <dbReference type="PROSITE" id="PS51296"/>
    </source>
</evidence>
<keyword evidence="6" id="KW-0411">Iron-sulfur</keyword>
<dbReference type="InterPro" id="IPR036922">
    <property type="entry name" value="Rieske_2Fe-2S_sf"/>
</dbReference>
<proteinExistence type="predicted"/>
<dbReference type="OrthoDB" id="9769355at2"/>
<dbReference type="Proteomes" id="UP000284908">
    <property type="component" value="Unassembled WGS sequence"/>
</dbReference>
<dbReference type="GO" id="GO:0051537">
    <property type="term" value="F:2 iron, 2 sulfur cluster binding"/>
    <property type="evidence" value="ECO:0007669"/>
    <property type="project" value="UniProtKB-KW"/>
</dbReference>
<keyword evidence="2" id="KW-0001">2Fe-2S</keyword>
<dbReference type="RefSeq" id="WP_120135093.1">
    <property type="nucleotide sequence ID" value="NZ_RAHH01000043.1"/>
</dbReference>
<sequence length="395" mass="44350">MNNVKQSLIPVEYVDRVLTEIHDATGMPNDAYTSKDYFCFERDNVLGKTWTCIGFSADLSSNGFVKPVDFMHLPLLIMKNRLGEIQVFHNVCSHRGMKLVHESGPVQGVLRCAYHSWTYDLDGNLKGTPHVGGIGQHKDERFKCEKHGLKPLRSAVWMGMVFINLSGDAEAFSHHIAPLEQRWQAFLGEQGLSLLRQVASGGSLQIGVNSNWKLAVENYCEAYHLPWVHPALNSYSRLEDHYNIMFSERFAGQGSTAYNLSATAGTHLPEFPDWPAEKTRHAEYVALFPNVLLGIQVDHAFAMMIEPISAEKSIEHLRLFYVGDEATTEQYAACRQATLESWRVVFGEDISAVEGMQQGRASPGFNGGVFSPEMDVPTHFFQKWLASRVKQALRA</sequence>
<dbReference type="PRINTS" id="PR00090">
    <property type="entry name" value="RNGDIOXGNASE"/>
</dbReference>
<evidence type="ECO:0000313" key="8">
    <source>
        <dbReference type="EMBL" id="RJT34207.1"/>
    </source>
</evidence>
<dbReference type="InterPro" id="IPR001663">
    <property type="entry name" value="Rng_hydr_dOase-A"/>
</dbReference>
<dbReference type="AlphaFoldDB" id="A0A419N2C6"/>
<dbReference type="GO" id="GO:0005506">
    <property type="term" value="F:iron ion binding"/>
    <property type="evidence" value="ECO:0007669"/>
    <property type="project" value="InterPro"/>
</dbReference>
<evidence type="ECO:0000256" key="1">
    <source>
        <dbReference type="ARBA" id="ARBA00001962"/>
    </source>
</evidence>
<keyword evidence="5" id="KW-0408">Iron</keyword>
<dbReference type="GO" id="GO:0051213">
    <property type="term" value="F:dioxygenase activity"/>
    <property type="evidence" value="ECO:0007669"/>
    <property type="project" value="UniProtKB-KW"/>
</dbReference>
<dbReference type="Gene3D" id="3.90.380.10">
    <property type="entry name" value="Naphthalene 1,2-dioxygenase Alpha Subunit, Chain A, domain 1"/>
    <property type="match status" value="2"/>
</dbReference>
<dbReference type="Pfam" id="PF00848">
    <property type="entry name" value="Ring_hydroxyl_A"/>
    <property type="match status" value="1"/>
</dbReference>
<dbReference type="EMBL" id="RAHH01000043">
    <property type="protein sequence ID" value="RJT34207.1"/>
    <property type="molecule type" value="Genomic_DNA"/>
</dbReference>
<evidence type="ECO:0000256" key="3">
    <source>
        <dbReference type="ARBA" id="ARBA00022723"/>
    </source>
</evidence>
<comment type="caution">
    <text evidence="8">The sequence shown here is derived from an EMBL/GenBank/DDBJ whole genome shotgun (WGS) entry which is preliminary data.</text>
</comment>